<organism evidence="2 3">
    <name type="scientific">Scleroderma citrinum Foug A</name>
    <dbReference type="NCBI Taxonomy" id="1036808"/>
    <lineage>
        <taxon>Eukaryota</taxon>
        <taxon>Fungi</taxon>
        <taxon>Dikarya</taxon>
        <taxon>Basidiomycota</taxon>
        <taxon>Agaricomycotina</taxon>
        <taxon>Agaricomycetes</taxon>
        <taxon>Agaricomycetidae</taxon>
        <taxon>Boletales</taxon>
        <taxon>Sclerodermatineae</taxon>
        <taxon>Sclerodermataceae</taxon>
        <taxon>Scleroderma</taxon>
    </lineage>
</organism>
<evidence type="ECO:0000313" key="3">
    <source>
        <dbReference type="Proteomes" id="UP000053989"/>
    </source>
</evidence>
<accession>A0A0C3DY07</accession>
<feature type="domain" description="CxC2-like cysteine cluster KDZ transposase-associated" evidence="1">
    <location>
        <begin position="81"/>
        <end position="187"/>
    </location>
</feature>
<proteinExistence type="predicted"/>
<sequence length="265" mass="30283">LMAWVLECETFLDEFLQLEGRGDHASQVACISCKACMPLFQCRDCQGMELCCSDCCIKLHLQLPFHCVKQWVDTHFIRVMLKSLGLFLQLDHTISDHCCNPKHVFRDEFIVIDTSSIHDVALDFCGCRTAQTHVKQLLCARLFPATIFNLKTAATFKVLEKYQLLSFKSKASSYEYYQCLVQLTDNVSINPPKDQYPSFLHVVHEWRHLKMLKCAGQGHYPNGIESMHEGQCALLCPACPQLGKNLPTDWHCATPKKQFVSFLCE</sequence>
<dbReference type="InterPro" id="IPR041457">
    <property type="entry name" value="CxC2_KDZ-assoc"/>
</dbReference>
<dbReference type="STRING" id="1036808.A0A0C3DY07"/>
<dbReference type="Pfam" id="PF18803">
    <property type="entry name" value="CxC2"/>
    <property type="match status" value="1"/>
</dbReference>
<dbReference type="AlphaFoldDB" id="A0A0C3DY07"/>
<dbReference type="EMBL" id="KN822022">
    <property type="protein sequence ID" value="KIM65455.1"/>
    <property type="molecule type" value="Genomic_DNA"/>
</dbReference>
<protein>
    <recommendedName>
        <fullName evidence="1">CxC2-like cysteine cluster KDZ transposase-associated domain-containing protein</fullName>
    </recommendedName>
</protein>
<reference evidence="2 3" key="1">
    <citation type="submission" date="2014-04" db="EMBL/GenBank/DDBJ databases">
        <authorList>
            <consortium name="DOE Joint Genome Institute"/>
            <person name="Kuo A."/>
            <person name="Kohler A."/>
            <person name="Nagy L.G."/>
            <person name="Floudas D."/>
            <person name="Copeland A."/>
            <person name="Barry K.W."/>
            <person name="Cichocki N."/>
            <person name="Veneault-Fourrey C."/>
            <person name="LaButti K."/>
            <person name="Lindquist E.A."/>
            <person name="Lipzen A."/>
            <person name="Lundell T."/>
            <person name="Morin E."/>
            <person name="Murat C."/>
            <person name="Sun H."/>
            <person name="Tunlid A."/>
            <person name="Henrissat B."/>
            <person name="Grigoriev I.V."/>
            <person name="Hibbett D.S."/>
            <person name="Martin F."/>
            <person name="Nordberg H.P."/>
            <person name="Cantor M.N."/>
            <person name="Hua S.X."/>
        </authorList>
    </citation>
    <scope>NUCLEOTIDE SEQUENCE [LARGE SCALE GENOMIC DNA]</scope>
    <source>
        <strain evidence="2 3">Foug A</strain>
    </source>
</reference>
<dbReference type="Proteomes" id="UP000053989">
    <property type="component" value="Unassembled WGS sequence"/>
</dbReference>
<dbReference type="InParanoid" id="A0A0C3DY07"/>
<feature type="non-terminal residue" evidence="2">
    <location>
        <position position="1"/>
    </location>
</feature>
<reference evidence="3" key="2">
    <citation type="submission" date="2015-01" db="EMBL/GenBank/DDBJ databases">
        <title>Evolutionary Origins and Diversification of the Mycorrhizal Mutualists.</title>
        <authorList>
            <consortium name="DOE Joint Genome Institute"/>
            <consortium name="Mycorrhizal Genomics Consortium"/>
            <person name="Kohler A."/>
            <person name="Kuo A."/>
            <person name="Nagy L.G."/>
            <person name="Floudas D."/>
            <person name="Copeland A."/>
            <person name="Barry K.W."/>
            <person name="Cichocki N."/>
            <person name="Veneault-Fourrey C."/>
            <person name="LaButti K."/>
            <person name="Lindquist E.A."/>
            <person name="Lipzen A."/>
            <person name="Lundell T."/>
            <person name="Morin E."/>
            <person name="Murat C."/>
            <person name="Riley R."/>
            <person name="Ohm R."/>
            <person name="Sun H."/>
            <person name="Tunlid A."/>
            <person name="Henrissat B."/>
            <person name="Grigoriev I.V."/>
            <person name="Hibbett D.S."/>
            <person name="Martin F."/>
        </authorList>
    </citation>
    <scope>NUCLEOTIDE SEQUENCE [LARGE SCALE GENOMIC DNA]</scope>
    <source>
        <strain evidence="3">Foug A</strain>
    </source>
</reference>
<keyword evidence="3" id="KW-1185">Reference proteome</keyword>
<gene>
    <name evidence="2" type="ORF">SCLCIDRAFT_112806</name>
</gene>
<evidence type="ECO:0000313" key="2">
    <source>
        <dbReference type="EMBL" id="KIM65455.1"/>
    </source>
</evidence>
<dbReference type="HOGENOM" id="CLU_003703_1_0_1"/>
<name>A0A0C3DY07_9AGAM</name>
<dbReference type="OrthoDB" id="3235114at2759"/>
<evidence type="ECO:0000259" key="1">
    <source>
        <dbReference type="Pfam" id="PF18803"/>
    </source>
</evidence>